<accession>D6SST1</accession>
<gene>
    <name evidence="7" type="ORF">Dthio_PD1086</name>
</gene>
<evidence type="ECO:0000256" key="2">
    <source>
        <dbReference type="ARBA" id="ARBA00022617"/>
    </source>
</evidence>
<sequence length="144" mass="16738">MKRSLVVGVLIIFVLGFLALPTLYAGLTYQHEGYYPEDMMLYPPVEYEEKYGEKRLAPVPFSHDVHFDYDCEYCHHTGDTHMGCMESGCHDMYENEPVEDVIMAGTRMQGDIFYFEDAYHEMCMDWCHRDEENAPTSCIGCHQP</sequence>
<comment type="caution">
    <text evidence="7">The sequence shown here is derived from an EMBL/GenBank/DDBJ whole genome shotgun (WGS) entry which is preliminary data.</text>
</comment>
<protein>
    <submittedName>
        <fullName evidence="7">Cytochrome c class III</fullName>
    </submittedName>
</protein>
<dbReference type="SUPFAM" id="SSF48695">
    <property type="entry name" value="Multiheme cytochromes"/>
    <property type="match status" value="1"/>
</dbReference>
<name>D6SST1_9BACT</name>
<dbReference type="OrthoDB" id="5418612at2"/>
<keyword evidence="2" id="KW-0349">Heme</keyword>
<dbReference type="Pfam" id="PF02085">
    <property type="entry name" value="Cytochrom_CIII"/>
    <property type="match status" value="1"/>
</dbReference>
<keyword evidence="3" id="KW-0479">Metal-binding</keyword>
<dbReference type="InterPro" id="IPR036280">
    <property type="entry name" value="Multihaem_cyt_sf"/>
</dbReference>
<evidence type="ECO:0000256" key="5">
    <source>
        <dbReference type="ARBA" id="ARBA00023004"/>
    </source>
</evidence>
<dbReference type="GO" id="GO:0046872">
    <property type="term" value="F:metal ion binding"/>
    <property type="evidence" value="ECO:0007669"/>
    <property type="project" value="UniProtKB-KW"/>
</dbReference>
<dbReference type="CDD" id="cd08168">
    <property type="entry name" value="Cytochrom_C3"/>
    <property type="match status" value="1"/>
</dbReference>
<dbReference type="GO" id="GO:0020037">
    <property type="term" value="F:heme binding"/>
    <property type="evidence" value="ECO:0007669"/>
    <property type="project" value="InterPro"/>
</dbReference>
<dbReference type="AlphaFoldDB" id="D6SST1"/>
<organism evidence="7 8">
    <name type="scientific">Desulfonatronospira thiodismutans ASO3-1</name>
    <dbReference type="NCBI Taxonomy" id="555779"/>
    <lineage>
        <taxon>Bacteria</taxon>
        <taxon>Pseudomonadati</taxon>
        <taxon>Thermodesulfobacteriota</taxon>
        <taxon>Desulfovibrionia</taxon>
        <taxon>Desulfovibrionales</taxon>
        <taxon>Desulfonatronovibrionaceae</taxon>
        <taxon>Desulfonatronospira</taxon>
    </lineage>
</organism>
<feature type="domain" description="Class III cytochrome C" evidence="6">
    <location>
        <begin position="50"/>
        <end position="142"/>
    </location>
</feature>
<dbReference type="Gene3D" id="3.90.10.10">
    <property type="entry name" value="Cytochrome C3"/>
    <property type="match status" value="1"/>
</dbReference>
<dbReference type="RefSeq" id="WP_008871096.1">
    <property type="nucleotide sequence ID" value="NZ_ACJN02000003.1"/>
</dbReference>
<keyword evidence="4" id="KW-0249">Electron transport</keyword>
<evidence type="ECO:0000256" key="1">
    <source>
        <dbReference type="ARBA" id="ARBA00022448"/>
    </source>
</evidence>
<evidence type="ECO:0000256" key="3">
    <source>
        <dbReference type="ARBA" id="ARBA00022723"/>
    </source>
</evidence>
<evidence type="ECO:0000313" key="8">
    <source>
        <dbReference type="Proteomes" id="UP000005496"/>
    </source>
</evidence>
<keyword evidence="1" id="KW-0813">Transport</keyword>
<dbReference type="InterPro" id="IPR020942">
    <property type="entry name" value="Cyt_c_III_dom"/>
</dbReference>
<keyword evidence="8" id="KW-1185">Reference proteome</keyword>
<dbReference type="EMBL" id="ACJN02000003">
    <property type="protein sequence ID" value="EFI33747.1"/>
    <property type="molecule type" value="Genomic_DNA"/>
</dbReference>
<proteinExistence type="predicted"/>
<reference evidence="7" key="1">
    <citation type="submission" date="2010-05" db="EMBL/GenBank/DDBJ databases">
        <title>The draft genome of Desulfonatronospira thiodismutans ASO3-1.</title>
        <authorList>
            <consortium name="US DOE Joint Genome Institute (JGI-PGF)"/>
            <person name="Lucas S."/>
            <person name="Copeland A."/>
            <person name="Lapidus A."/>
            <person name="Cheng J.-F."/>
            <person name="Bruce D."/>
            <person name="Goodwin L."/>
            <person name="Pitluck S."/>
            <person name="Chertkov O."/>
            <person name="Brettin T."/>
            <person name="Detter J.C."/>
            <person name="Han C."/>
            <person name="Land M.L."/>
            <person name="Hauser L."/>
            <person name="Kyrpides N."/>
            <person name="Mikhailova N."/>
            <person name="Muyzer G."/>
            <person name="Woyke T."/>
        </authorList>
    </citation>
    <scope>NUCLEOTIDE SEQUENCE [LARGE SCALE GENOMIC DNA]</scope>
    <source>
        <strain evidence="7">ASO3-1</strain>
    </source>
</reference>
<dbReference type="GO" id="GO:0009055">
    <property type="term" value="F:electron transfer activity"/>
    <property type="evidence" value="ECO:0007669"/>
    <property type="project" value="InterPro"/>
</dbReference>
<evidence type="ECO:0000313" key="7">
    <source>
        <dbReference type="EMBL" id="EFI33747.1"/>
    </source>
</evidence>
<keyword evidence="5" id="KW-0408">Iron</keyword>
<dbReference type="Proteomes" id="UP000005496">
    <property type="component" value="Unassembled WGS sequence"/>
</dbReference>
<evidence type="ECO:0000259" key="6">
    <source>
        <dbReference type="Pfam" id="PF02085"/>
    </source>
</evidence>
<evidence type="ECO:0000256" key="4">
    <source>
        <dbReference type="ARBA" id="ARBA00022982"/>
    </source>
</evidence>